<proteinExistence type="predicted"/>
<feature type="region of interest" description="Disordered" evidence="1">
    <location>
        <begin position="14"/>
        <end position="45"/>
    </location>
</feature>
<keyword evidence="3" id="KW-1185">Reference proteome</keyword>
<organism evidence="2 3">
    <name type="scientific">Araneus ventricosus</name>
    <name type="common">Orbweaver spider</name>
    <name type="synonym">Epeira ventricosa</name>
    <dbReference type="NCBI Taxonomy" id="182803"/>
    <lineage>
        <taxon>Eukaryota</taxon>
        <taxon>Metazoa</taxon>
        <taxon>Ecdysozoa</taxon>
        <taxon>Arthropoda</taxon>
        <taxon>Chelicerata</taxon>
        <taxon>Arachnida</taxon>
        <taxon>Araneae</taxon>
        <taxon>Araneomorphae</taxon>
        <taxon>Entelegynae</taxon>
        <taxon>Araneoidea</taxon>
        <taxon>Araneidae</taxon>
        <taxon>Araneus</taxon>
    </lineage>
</organism>
<dbReference type="AlphaFoldDB" id="A0A4Y2GM56"/>
<sequence length="87" mass="9990">MLFSQVSSWFSRLNATNHSSPRSPTATKVPLEYSRQSPSRSENVSLNLPSRLRLQLARSRHRRRRVGAAPRAYAKPYPVTTARLRRT</sequence>
<accession>A0A4Y2GM56</accession>
<comment type="caution">
    <text evidence="2">The sequence shown here is derived from an EMBL/GenBank/DDBJ whole genome shotgun (WGS) entry which is preliminary data.</text>
</comment>
<dbReference type="EMBL" id="BGPR01001433">
    <property type="protein sequence ID" value="GBM53795.1"/>
    <property type="molecule type" value="Genomic_DNA"/>
</dbReference>
<dbReference type="Proteomes" id="UP000499080">
    <property type="component" value="Unassembled WGS sequence"/>
</dbReference>
<evidence type="ECO:0000313" key="3">
    <source>
        <dbReference type="Proteomes" id="UP000499080"/>
    </source>
</evidence>
<protein>
    <submittedName>
        <fullName evidence="2">Uncharacterized protein</fullName>
    </submittedName>
</protein>
<feature type="compositionally biased region" description="Polar residues" evidence="1">
    <location>
        <begin position="14"/>
        <end position="26"/>
    </location>
</feature>
<feature type="compositionally biased region" description="Polar residues" evidence="1">
    <location>
        <begin position="34"/>
        <end position="45"/>
    </location>
</feature>
<reference evidence="2 3" key="1">
    <citation type="journal article" date="2019" name="Sci. Rep.">
        <title>Orb-weaving spider Araneus ventricosus genome elucidates the spidroin gene catalogue.</title>
        <authorList>
            <person name="Kono N."/>
            <person name="Nakamura H."/>
            <person name="Ohtoshi R."/>
            <person name="Moran D.A.P."/>
            <person name="Shinohara A."/>
            <person name="Yoshida Y."/>
            <person name="Fujiwara M."/>
            <person name="Mori M."/>
            <person name="Tomita M."/>
            <person name="Arakawa K."/>
        </authorList>
    </citation>
    <scope>NUCLEOTIDE SEQUENCE [LARGE SCALE GENOMIC DNA]</scope>
</reference>
<feature type="region of interest" description="Disordered" evidence="1">
    <location>
        <begin position="58"/>
        <end position="87"/>
    </location>
</feature>
<evidence type="ECO:0000256" key="1">
    <source>
        <dbReference type="SAM" id="MobiDB-lite"/>
    </source>
</evidence>
<name>A0A4Y2GM56_ARAVE</name>
<gene>
    <name evidence="2" type="ORF">AVEN_180446_1</name>
</gene>
<evidence type="ECO:0000313" key="2">
    <source>
        <dbReference type="EMBL" id="GBM53795.1"/>
    </source>
</evidence>